<evidence type="ECO:0000256" key="7">
    <source>
        <dbReference type="ARBA" id="ARBA00023277"/>
    </source>
</evidence>
<keyword evidence="5" id="KW-0732">Signal</keyword>
<comment type="similarity">
    <text evidence="2">Belongs to the faeC family.</text>
</comment>
<dbReference type="GO" id="GO:0008236">
    <property type="term" value="F:serine-type peptidase activity"/>
    <property type="evidence" value="ECO:0007669"/>
    <property type="project" value="InterPro"/>
</dbReference>
<dbReference type="AlphaFoldDB" id="A0A919SVE5"/>
<evidence type="ECO:0000256" key="2">
    <source>
        <dbReference type="ARBA" id="ARBA00010278"/>
    </source>
</evidence>
<feature type="compositionally biased region" description="Pro residues" evidence="10">
    <location>
        <begin position="274"/>
        <end position="310"/>
    </location>
</feature>
<dbReference type="Pfam" id="PF00553">
    <property type="entry name" value="CBM_2"/>
    <property type="match status" value="1"/>
</dbReference>
<evidence type="ECO:0000256" key="4">
    <source>
        <dbReference type="ARBA" id="ARBA00022651"/>
    </source>
</evidence>
<reference evidence="12" key="1">
    <citation type="submission" date="2021-03" db="EMBL/GenBank/DDBJ databases">
        <title>Whole genome shotgun sequence of Actinoplanes auranticolor NBRC 12245.</title>
        <authorList>
            <person name="Komaki H."/>
            <person name="Tamura T."/>
        </authorList>
    </citation>
    <scope>NUCLEOTIDE SEQUENCE</scope>
    <source>
        <strain evidence="12">NBRC 12245</strain>
    </source>
</reference>
<evidence type="ECO:0000256" key="6">
    <source>
        <dbReference type="ARBA" id="ARBA00022801"/>
    </source>
</evidence>
<feature type="region of interest" description="Disordered" evidence="10">
    <location>
        <begin position="267"/>
        <end position="317"/>
    </location>
</feature>
<dbReference type="InterPro" id="IPR008965">
    <property type="entry name" value="CBM2/CBM3_carb-bd_dom_sf"/>
</dbReference>
<dbReference type="GO" id="GO:0030600">
    <property type="term" value="F:feruloyl esterase activity"/>
    <property type="evidence" value="ECO:0007669"/>
    <property type="project" value="InterPro"/>
</dbReference>
<dbReference type="InterPro" id="IPR001375">
    <property type="entry name" value="Peptidase_S9_cat"/>
</dbReference>
<dbReference type="GO" id="GO:0030247">
    <property type="term" value="F:polysaccharide binding"/>
    <property type="evidence" value="ECO:0007669"/>
    <property type="project" value="UniProtKB-UniRule"/>
</dbReference>
<dbReference type="GO" id="GO:0004553">
    <property type="term" value="F:hydrolase activity, hydrolyzing O-glycosyl compounds"/>
    <property type="evidence" value="ECO:0007669"/>
    <property type="project" value="InterPro"/>
</dbReference>
<dbReference type="InterPro" id="IPR001919">
    <property type="entry name" value="CBD2"/>
</dbReference>
<keyword evidence="13" id="KW-1185">Reference proteome</keyword>
<evidence type="ECO:0000256" key="9">
    <source>
        <dbReference type="ARBA" id="ARBA00025250"/>
    </source>
</evidence>
<protein>
    <recommendedName>
        <fullName evidence="11">CBM2 domain-containing protein</fullName>
    </recommendedName>
</protein>
<dbReference type="InterPro" id="IPR029058">
    <property type="entry name" value="AB_hydrolase_fold"/>
</dbReference>
<dbReference type="PANTHER" id="PTHR38050:SF1">
    <property type="entry name" value="FERULOYL ESTERASE C"/>
    <property type="match status" value="1"/>
</dbReference>
<dbReference type="Pfam" id="PF00326">
    <property type="entry name" value="Peptidase_S9"/>
    <property type="match status" value="1"/>
</dbReference>
<dbReference type="Gene3D" id="3.40.50.1820">
    <property type="entry name" value="alpha/beta hydrolase"/>
    <property type="match status" value="1"/>
</dbReference>
<dbReference type="SUPFAM" id="SSF49384">
    <property type="entry name" value="Carbohydrate-binding domain"/>
    <property type="match status" value="1"/>
</dbReference>
<evidence type="ECO:0000256" key="10">
    <source>
        <dbReference type="SAM" id="MobiDB-lite"/>
    </source>
</evidence>
<keyword evidence="7" id="KW-0119">Carbohydrate metabolism</keyword>
<keyword evidence="8" id="KW-0624">Polysaccharide degradation</keyword>
<evidence type="ECO:0000256" key="8">
    <source>
        <dbReference type="ARBA" id="ARBA00023326"/>
    </source>
</evidence>
<dbReference type="Proteomes" id="UP000681340">
    <property type="component" value="Unassembled WGS sequence"/>
</dbReference>
<dbReference type="GO" id="GO:0045493">
    <property type="term" value="P:xylan catabolic process"/>
    <property type="evidence" value="ECO:0007669"/>
    <property type="project" value="UniProtKB-KW"/>
</dbReference>
<dbReference type="SMART" id="SM00637">
    <property type="entry name" value="CBD_II"/>
    <property type="match status" value="1"/>
</dbReference>
<evidence type="ECO:0000259" key="11">
    <source>
        <dbReference type="PROSITE" id="PS51173"/>
    </source>
</evidence>
<evidence type="ECO:0000256" key="1">
    <source>
        <dbReference type="ARBA" id="ARBA00004613"/>
    </source>
</evidence>
<keyword evidence="4" id="KW-0858">Xylan degradation</keyword>
<dbReference type="EMBL" id="BOQL01000072">
    <property type="protein sequence ID" value="GIM78107.1"/>
    <property type="molecule type" value="Genomic_DNA"/>
</dbReference>
<organism evidence="12 13">
    <name type="scientific">Actinoplanes auranticolor</name>
    <dbReference type="NCBI Taxonomy" id="47988"/>
    <lineage>
        <taxon>Bacteria</taxon>
        <taxon>Bacillati</taxon>
        <taxon>Actinomycetota</taxon>
        <taxon>Actinomycetes</taxon>
        <taxon>Micromonosporales</taxon>
        <taxon>Micromonosporaceae</taxon>
        <taxon>Actinoplanes</taxon>
    </lineage>
</organism>
<comment type="caution">
    <text evidence="12">The sequence shown here is derived from an EMBL/GenBank/DDBJ whole genome shotgun (WGS) entry which is preliminary data.</text>
</comment>
<proteinExistence type="inferred from homology"/>
<evidence type="ECO:0000313" key="12">
    <source>
        <dbReference type="EMBL" id="GIM78107.1"/>
    </source>
</evidence>
<dbReference type="PANTHER" id="PTHR38050">
    <property type="match status" value="1"/>
</dbReference>
<evidence type="ECO:0000256" key="5">
    <source>
        <dbReference type="ARBA" id="ARBA00022729"/>
    </source>
</evidence>
<dbReference type="InterPro" id="IPR012291">
    <property type="entry name" value="CBM2_carb-bd_dom_sf"/>
</dbReference>
<accession>A0A919SVE5</accession>
<comment type="function">
    <text evidence="9">Involved in degradation of plant cell walls. Hydrolyzes the feruloyl-arabinose ester bond in arabinoxylans, and the feruloyl-galactose ester bond in pectin. Active against paranitrophenyl-acetate, methyl ferulate and wheat arabinoxylan.</text>
</comment>
<dbReference type="Gene3D" id="2.60.40.290">
    <property type="match status" value="1"/>
</dbReference>
<dbReference type="InterPro" id="IPR043595">
    <property type="entry name" value="FaeB/C/D"/>
</dbReference>
<keyword evidence="3" id="KW-0964">Secreted</keyword>
<gene>
    <name evidence="12" type="ORF">Aau02nite_79240</name>
</gene>
<dbReference type="PROSITE" id="PS51173">
    <property type="entry name" value="CBM2"/>
    <property type="match status" value="1"/>
</dbReference>
<evidence type="ECO:0000256" key="3">
    <source>
        <dbReference type="ARBA" id="ARBA00022525"/>
    </source>
</evidence>
<feature type="domain" description="CBM2" evidence="11">
    <location>
        <begin position="308"/>
        <end position="417"/>
    </location>
</feature>
<dbReference type="GO" id="GO:0005576">
    <property type="term" value="C:extracellular region"/>
    <property type="evidence" value="ECO:0007669"/>
    <property type="project" value="UniProtKB-SubCell"/>
</dbReference>
<sequence>MLAATAGCGKTPTLRSGTYTIQSGGQSRTYILRIPDNYQPTLKYRLFVGLHWLNGSAQNVAAGGGAAGAGWAFYGQQRASGNGAIFIAPQGLDAGWANTNGRDVTLVDDILRVVENDLCVDTTQRFALGWSYGGSMSYALACARPAVFRAVVAYSGAQLSGCAGGTQPVAYFGIHGTRDSVLSVSRGRQIRDTFVRVNGCTAQNPPEPPNGSLRHITTAYAGCRAGYPVQWAAFDGDHTPEPADGGANNTATTWTTGEVWRFLSQFGPATSPAVPTPSSPTPSGPVPSDPVPSTPGPSTPGPSSPGPSEPSDPACRVSSKVNAWNSGLTADITLTNTGPAAVDGWALTFTLAAGQTITAGWNATYAPAAGQVTARNVGYNGAIAAGGSVSFGFQAGHTGNSAAPTAFTLGGVPCATS</sequence>
<evidence type="ECO:0000313" key="13">
    <source>
        <dbReference type="Proteomes" id="UP000681340"/>
    </source>
</evidence>
<keyword evidence="6" id="KW-0378">Hydrolase</keyword>
<dbReference type="GO" id="GO:0006508">
    <property type="term" value="P:proteolysis"/>
    <property type="evidence" value="ECO:0007669"/>
    <property type="project" value="InterPro"/>
</dbReference>
<comment type="subcellular location">
    <subcellularLocation>
        <location evidence="1">Secreted</location>
    </subcellularLocation>
</comment>
<dbReference type="SUPFAM" id="SSF53474">
    <property type="entry name" value="alpha/beta-Hydrolases"/>
    <property type="match status" value="1"/>
</dbReference>
<name>A0A919SVE5_9ACTN</name>